<proteinExistence type="predicted"/>
<evidence type="ECO:0000313" key="3">
    <source>
        <dbReference type="Proteomes" id="UP001642501"/>
    </source>
</evidence>
<gene>
    <name evidence="2" type="ORF">SEPCBS57363_006420</name>
</gene>
<feature type="chain" id="PRO_5045826557" evidence="1">
    <location>
        <begin position="24"/>
        <end position="99"/>
    </location>
</feature>
<keyword evidence="3" id="KW-1185">Reference proteome</keyword>
<protein>
    <submittedName>
        <fullName evidence="2">Uncharacterized protein</fullName>
    </submittedName>
</protein>
<reference evidence="2 3" key="1">
    <citation type="submission" date="2024-01" db="EMBL/GenBank/DDBJ databases">
        <authorList>
            <person name="Allen C."/>
            <person name="Tagirdzhanova G."/>
        </authorList>
    </citation>
    <scope>NUCLEOTIDE SEQUENCE [LARGE SCALE GENOMIC DNA]</scope>
    <source>
        <strain evidence="2 3">CBS 573.63</strain>
    </source>
</reference>
<dbReference type="EMBL" id="CAWUOM010000191">
    <property type="protein sequence ID" value="CAK7274936.1"/>
    <property type="molecule type" value="Genomic_DNA"/>
</dbReference>
<accession>A0ABP0E695</accession>
<organism evidence="2 3">
    <name type="scientific">Sporothrix epigloea</name>
    <dbReference type="NCBI Taxonomy" id="1892477"/>
    <lineage>
        <taxon>Eukaryota</taxon>
        <taxon>Fungi</taxon>
        <taxon>Dikarya</taxon>
        <taxon>Ascomycota</taxon>
        <taxon>Pezizomycotina</taxon>
        <taxon>Sordariomycetes</taxon>
        <taxon>Sordariomycetidae</taxon>
        <taxon>Ophiostomatales</taxon>
        <taxon>Ophiostomataceae</taxon>
        <taxon>Sporothrix</taxon>
    </lineage>
</organism>
<comment type="caution">
    <text evidence="2">The sequence shown here is derived from an EMBL/GenBank/DDBJ whole genome shotgun (WGS) entry which is preliminary data.</text>
</comment>
<sequence length="99" mass="10447">MHLGGLLRGSLVATGLLAGRALAKPLVPQFFERAVDQCPAVVTVQPIEIIGQTPVIIDVWIPVNTVIIINEITIQVTNAPTQVSTTITTTVTTTSTVTT</sequence>
<keyword evidence="1" id="KW-0732">Signal</keyword>
<dbReference type="Proteomes" id="UP001642501">
    <property type="component" value="Unassembled WGS sequence"/>
</dbReference>
<evidence type="ECO:0000313" key="2">
    <source>
        <dbReference type="EMBL" id="CAK7274936.1"/>
    </source>
</evidence>
<evidence type="ECO:0000256" key="1">
    <source>
        <dbReference type="SAM" id="SignalP"/>
    </source>
</evidence>
<feature type="signal peptide" evidence="1">
    <location>
        <begin position="1"/>
        <end position="23"/>
    </location>
</feature>
<name>A0ABP0E695_9PEZI</name>